<dbReference type="EMBL" id="BOLY01000003">
    <property type="protein sequence ID" value="GIZ41117.1"/>
    <property type="molecule type" value="Genomic_DNA"/>
</dbReference>
<reference evidence="1 2" key="1">
    <citation type="submission" date="2021-01" db="EMBL/GenBank/DDBJ databases">
        <title>Cercospora kikuchii MAFF 305040 whole genome shotgun sequence.</title>
        <authorList>
            <person name="Kashiwa T."/>
            <person name="Suzuki T."/>
        </authorList>
    </citation>
    <scope>NUCLEOTIDE SEQUENCE [LARGE SCALE GENOMIC DNA]</scope>
    <source>
        <strain evidence="1 2">MAFF 305040</strain>
    </source>
</reference>
<accession>A0A9P3FEL6</accession>
<gene>
    <name evidence="1" type="ORF">CKM354_000443300</name>
</gene>
<dbReference type="OrthoDB" id="3650650at2759"/>
<organism evidence="1 2">
    <name type="scientific">Cercospora kikuchii</name>
    <dbReference type="NCBI Taxonomy" id="84275"/>
    <lineage>
        <taxon>Eukaryota</taxon>
        <taxon>Fungi</taxon>
        <taxon>Dikarya</taxon>
        <taxon>Ascomycota</taxon>
        <taxon>Pezizomycotina</taxon>
        <taxon>Dothideomycetes</taxon>
        <taxon>Dothideomycetidae</taxon>
        <taxon>Mycosphaerellales</taxon>
        <taxon>Mycosphaerellaceae</taxon>
        <taxon>Cercospora</taxon>
    </lineage>
</organism>
<protein>
    <submittedName>
        <fullName evidence="1">Uncharacterized protein</fullName>
    </submittedName>
</protein>
<dbReference type="Proteomes" id="UP000825890">
    <property type="component" value="Unassembled WGS sequence"/>
</dbReference>
<proteinExistence type="predicted"/>
<evidence type="ECO:0000313" key="2">
    <source>
        <dbReference type="Proteomes" id="UP000825890"/>
    </source>
</evidence>
<name>A0A9P3FEL6_9PEZI</name>
<dbReference type="AlphaFoldDB" id="A0A9P3FEL6"/>
<sequence>MASKTMPSTFQQPIDLQAGNIDNVVGLQKGLARLPQELYDQVYDLTFTANAAVRMFFDEAVYKDRGALNMFSSGSTFGPAGQLHKHLSGVQQPRRYLMHVDRASRLKYARSFYGQDSIIVVCGASGLTTLLGKMHCDHVPLLRVYVRDTWGNEVDEAHAKRIWAHLEGCYPSHLPETFHFSGLEEAVELEFSSMYEKYVIHGPRNSSIPTTSEPS</sequence>
<comment type="caution">
    <text evidence="1">The sequence shown here is derived from an EMBL/GenBank/DDBJ whole genome shotgun (WGS) entry which is preliminary data.</text>
</comment>
<dbReference type="RefSeq" id="XP_044655604.1">
    <property type="nucleotide sequence ID" value="XM_044799669.1"/>
</dbReference>
<dbReference type="GeneID" id="68290008"/>
<evidence type="ECO:0000313" key="1">
    <source>
        <dbReference type="EMBL" id="GIZ41117.1"/>
    </source>
</evidence>
<keyword evidence="2" id="KW-1185">Reference proteome</keyword>